<protein>
    <recommendedName>
        <fullName evidence="3">RNA-directed DNA polymerase (Reverse transcriptase)</fullName>
    </recommendedName>
</protein>
<evidence type="ECO:0000313" key="1">
    <source>
        <dbReference type="EMBL" id="KAK9910413.1"/>
    </source>
</evidence>
<gene>
    <name evidence="1" type="ORF">M0R45_034376</name>
</gene>
<dbReference type="InterPro" id="IPR036691">
    <property type="entry name" value="Endo/exonu/phosph_ase_sf"/>
</dbReference>
<comment type="caution">
    <text evidence="1">The sequence shown here is derived from an EMBL/GenBank/DDBJ whole genome shotgun (WGS) entry which is preliminary data.</text>
</comment>
<keyword evidence="2" id="KW-1185">Reference proteome</keyword>
<dbReference type="AlphaFoldDB" id="A0AAW1VSY2"/>
<name>A0AAW1VSY2_RUBAR</name>
<reference evidence="1 2" key="1">
    <citation type="journal article" date="2023" name="G3 (Bethesda)">
        <title>A chromosome-length genome assembly and annotation of blackberry (Rubus argutus, cv. 'Hillquist').</title>
        <authorList>
            <person name="Bruna T."/>
            <person name="Aryal R."/>
            <person name="Dudchenko O."/>
            <person name="Sargent D.J."/>
            <person name="Mead D."/>
            <person name="Buti M."/>
            <person name="Cavallini A."/>
            <person name="Hytonen T."/>
            <person name="Andres J."/>
            <person name="Pham M."/>
            <person name="Weisz D."/>
            <person name="Mascagni F."/>
            <person name="Usai G."/>
            <person name="Natali L."/>
            <person name="Bassil N."/>
            <person name="Fernandez G.E."/>
            <person name="Lomsadze A."/>
            <person name="Armour M."/>
            <person name="Olukolu B."/>
            <person name="Poorten T."/>
            <person name="Britton C."/>
            <person name="Davik J."/>
            <person name="Ashrafi H."/>
            <person name="Aiden E.L."/>
            <person name="Borodovsky M."/>
            <person name="Worthington M."/>
        </authorList>
    </citation>
    <scope>NUCLEOTIDE SEQUENCE [LARGE SCALE GENOMIC DNA]</scope>
    <source>
        <strain evidence="1">PI 553951</strain>
    </source>
</reference>
<dbReference type="InterPro" id="IPR052343">
    <property type="entry name" value="Retrotransposon-Effector_Assoc"/>
</dbReference>
<dbReference type="PANTHER" id="PTHR46890:SF48">
    <property type="entry name" value="RNA-DIRECTED DNA POLYMERASE"/>
    <property type="match status" value="1"/>
</dbReference>
<evidence type="ECO:0000313" key="2">
    <source>
        <dbReference type="Proteomes" id="UP001457282"/>
    </source>
</evidence>
<dbReference type="SUPFAM" id="SSF56219">
    <property type="entry name" value="DNase I-like"/>
    <property type="match status" value="1"/>
</dbReference>
<dbReference type="PANTHER" id="PTHR46890">
    <property type="entry name" value="NON-LTR RETROLELEMENT REVERSE TRANSCRIPTASE-LIKE PROTEIN-RELATED"/>
    <property type="match status" value="1"/>
</dbReference>
<dbReference type="Proteomes" id="UP001457282">
    <property type="component" value="Unassembled WGS sequence"/>
</dbReference>
<accession>A0AAW1VSY2</accession>
<sequence length="292" mass="33063">MIHISWNCQGLGKPLTHSHYVDKIRKQFGFSRGFNVDPIPTVGGRNMAGGLSLWWKPEFHVDIILHSKYFIDTVITCGNLGAKVRVTWMYGPPYYSEKSAFWESWQGQQWNDGMPWHVIGDFNELMWSFEKGPRFWGDALAAVHHVVTEDMNLNLTAPFSLDEVKAAAFQLGALKSPGPDGFPGLFYHKFWDVVNNLVYETSLDFGSGLVNLSTLNQTHIALIPKIPNPERTSHFRHISLCNNSYKILSKLIANRLKAILPALISHNQNALSLIVKSKTIFFLLMNLFTISS</sequence>
<evidence type="ECO:0008006" key="3">
    <source>
        <dbReference type="Google" id="ProtNLM"/>
    </source>
</evidence>
<dbReference type="EMBL" id="JBEDUW010000007">
    <property type="protein sequence ID" value="KAK9910413.1"/>
    <property type="molecule type" value="Genomic_DNA"/>
</dbReference>
<organism evidence="1 2">
    <name type="scientific">Rubus argutus</name>
    <name type="common">Southern blackberry</name>
    <dbReference type="NCBI Taxonomy" id="59490"/>
    <lineage>
        <taxon>Eukaryota</taxon>
        <taxon>Viridiplantae</taxon>
        <taxon>Streptophyta</taxon>
        <taxon>Embryophyta</taxon>
        <taxon>Tracheophyta</taxon>
        <taxon>Spermatophyta</taxon>
        <taxon>Magnoliopsida</taxon>
        <taxon>eudicotyledons</taxon>
        <taxon>Gunneridae</taxon>
        <taxon>Pentapetalae</taxon>
        <taxon>rosids</taxon>
        <taxon>fabids</taxon>
        <taxon>Rosales</taxon>
        <taxon>Rosaceae</taxon>
        <taxon>Rosoideae</taxon>
        <taxon>Rosoideae incertae sedis</taxon>
        <taxon>Rubus</taxon>
    </lineage>
</organism>
<proteinExistence type="predicted"/>